<feature type="transmembrane region" description="Helical" evidence="1">
    <location>
        <begin position="7"/>
        <end position="29"/>
    </location>
</feature>
<protein>
    <submittedName>
        <fullName evidence="2">Uncharacterized protein</fullName>
    </submittedName>
</protein>
<dbReference type="AlphaFoldDB" id="A0A8J4YT73"/>
<dbReference type="Proteomes" id="UP000770661">
    <property type="component" value="Unassembled WGS sequence"/>
</dbReference>
<dbReference type="EMBL" id="JACEEZ010000211">
    <property type="protein sequence ID" value="KAG0730419.1"/>
    <property type="molecule type" value="Genomic_DNA"/>
</dbReference>
<comment type="caution">
    <text evidence="2">The sequence shown here is derived from an EMBL/GenBank/DDBJ whole genome shotgun (WGS) entry which is preliminary data.</text>
</comment>
<sequence length="238" mass="27300">MCSLKGVVGWGIFLATVDILHGLVTAAFYCYQLVVDTFYLCPRSMVVSLCHNKIYVYEQLFQRRVNIGIGEGVVGVIFSIIYILALVKRKPSITWLWLMKSFAVISINVYYLSSWLIRRGHYNHINKEQAEDEYIFIYTAQGLTLVQIIILFFFCLIGAIFTYKVCEERTASRRNLRSRRKWDSSDATASPIGQYEDEEAQYLNDALTNSEKTLPGRQSKQSLTEISRADTFKHSTGV</sequence>
<keyword evidence="1" id="KW-1133">Transmembrane helix</keyword>
<gene>
    <name evidence="2" type="ORF">GWK47_028281</name>
</gene>
<dbReference type="OrthoDB" id="6332568at2759"/>
<organism evidence="2 3">
    <name type="scientific">Chionoecetes opilio</name>
    <name type="common">Atlantic snow crab</name>
    <name type="synonym">Cancer opilio</name>
    <dbReference type="NCBI Taxonomy" id="41210"/>
    <lineage>
        <taxon>Eukaryota</taxon>
        <taxon>Metazoa</taxon>
        <taxon>Ecdysozoa</taxon>
        <taxon>Arthropoda</taxon>
        <taxon>Crustacea</taxon>
        <taxon>Multicrustacea</taxon>
        <taxon>Malacostraca</taxon>
        <taxon>Eumalacostraca</taxon>
        <taxon>Eucarida</taxon>
        <taxon>Decapoda</taxon>
        <taxon>Pleocyemata</taxon>
        <taxon>Brachyura</taxon>
        <taxon>Eubrachyura</taxon>
        <taxon>Majoidea</taxon>
        <taxon>Majidae</taxon>
        <taxon>Chionoecetes</taxon>
    </lineage>
</organism>
<keyword evidence="1" id="KW-0472">Membrane</keyword>
<feature type="transmembrane region" description="Helical" evidence="1">
    <location>
        <begin position="97"/>
        <end position="117"/>
    </location>
</feature>
<keyword evidence="1" id="KW-0812">Transmembrane</keyword>
<name>A0A8J4YT73_CHIOP</name>
<proteinExistence type="predicted"/>
<evidence type="ECO:0000256" key="1">
    <source>
        <dbReference type="SAM" id="Phobius"/>
    </source>
</evidence>
<evidence type="ECO:0000313" key="3">
    <source>
        <dbReference type="Proteomes" id="UP000770661"/>
    </source>
</evidence>
<feature type="transmembrane region" description="Helical" evidence="1">
    <location>
        <begin position="65"/>
        <end position="85"/>
    </location>
</feature>
<evidence type="ECO:0000313" key="2">
    <source>
        <dbReference type="EMBL" id="KAG0730419.1"/>
    </source>
</evidence>
<keyword evidence="3" id="KW-1185">Reference proteome</keyword>
<accession>A0A8J4YT73</accession>
<feature type="transmembrane region" description="Helical" evidence="1">
    <location>
        <begin position="137"/>
        <end position="163"/>
    </location>
</feature>
<reference evidence="2" key="1">
    <citation type="submission" date="2020-07" db="EMBL/GenBank/DDBJ databases">
        <title>The High-quality genome of the commercially important snow crab, Chionoecetes opilio.</title>
        <authorList>
            <person name="Jeong J.-H."/>
            <person name="Ryu S."/>
        </authorList>
    </citation>
    <scope>NUCLEOTIDE SEQUENCE</scope>
    <source>
        <strain evidence="2">MADBK_172401_WGS</strain>
        <tissue evidence="2">Digestive gland</tissue>
    </source>
</reference>